<evidence type="ECO:0000256" key="2">
    <source>
        <dbReference type="ARBA" id="ARBA00022475"/>
    </source>
</evidence>
<feature type="transmembrane region" description="Helical" evidence="6">
    <location>
        <begin position="239"/>
        <end position="257"/>
    </location>
</feature>
<dbReference type="Proteomes" id="UP000070352">
    <property type="component" value="Unassembled WGS sequence"/>
</dbReference>
<evidence type="ECO:0000256" key="4">
    <source>
        <dbReference type="ARBA" id="ARBA00022989"/>
    </source>
</evidence>
<keyword evidence="2" id="KW-1003">Cell membrane</keyword>
<protein>
    <recommendedName>
        <fullName evidence="9">Na/Pi cotransporter</fullName>
    </recommendedName>
</protein>
<dbReference type="NCBIfam" id="TIGR00704">
    <property type="entry name" value="NaPi_cotrn_rel"/>
    <property type="match status" value="1"/>
</dbReference>
<dbReference type="RefSeq" id="WP_068723350.1">
    <property type="nucleotide sequence ID" value="NZ_LSKU01000001.1"/>
</dbReference>
<dbReference type="EMBL" id="LSKU01000001">
    <property type="protein sequence ID" value="KXG43174.1"/>
    <property type="molecule type" value="Genomic_DNA"/>
</dbReference>
<dbReference type="AlphaFoldDB" id="A0A135L2D3"/>
<dbReference type="GO" id="GO:0005436">
    <property type="term" value="F:sodium:phosphate symporter activity"/>
    <property type="evidence" value="ECO:0007669"/>
    <property type="project" value="InterPro"/>
</dbReference>
<dbReference type="InterPro" id="IPR004633">
    <property type="entry name" value="NaPi_cotrn-rel/YqeW-like"/>
</dbReference>
<feature type="transmembrane region" description="Helical" evidence="6">
    <location>
        <begin position="47"/>
        <end position="74"/>
    </location>
</feature>
<evidence type="ECO:0000256" key="6">
    <source>
        <dbReference type="SAM" id="Phobius"/>
    </source>
</evidence>
<comment type="caution">
    <text evidence="7">The sequence shown here is derived from an EMBL/GenBank/DDBJ whole genome shotgun (WGS) entry which is preliminary data.</text>
</comment>
<evidence type="ECO:0000313" key="8">
    <source>
        <dbReference type="Proteomes" id="UP000070352"/>
    </source>
</evidence>
<feature type="transmembrane region" description="Helical" evidence="6">
    <location>
        <begin position="277"/>
        <end position="294"/>
    </location>
</feature>
<proteinExistence type="predicted"/>
<dbReference type="Pfam" id="PF02690">
    <property type="entry name" value="Na_Pi_cotrans"/>
    <property type="match status" value="2"/>
</dbReference>
<keyword evidence="4 6" id="KW-1133">Transmembrane helix</keyword>
<organism evidence="7 8">
    <name type="scientific">Tepidibacillus decaturensis</name>
    <dbReference type="NCBI Taxonomy" id="1413211"/>
    <lineage>
        <taxon>Bacteria</taxon>
        <taxon>Bacillati</taxon>
        <taxon>Bacillota</taxon>
        <taxon>Bacilli</taxon>
        <taxon>Bacillales</taxon>
        <taxon>Bacillaceae</taxon>
        <taxon>Tepidibacillus</taxon>
    </lineage>
</organism>
<feature type="transmembrane region" description="Helical" evidence="6">
    <location>
        <begin position="208"/>
        <end position="227"/>
    </location>
</feature>
<keyword evidence="5 6" id="KW-0472">Membrane</keyword>
<feature type="transmembrane region" description="Helical" evidence="6">
    <location>
        <begin position="80"/>
        <end position="101"/>
    </location>
</feature>
<dbReference type="GO" id="GO:0005886">
    <property type="term" value="C:plasma membrane"/>
    <property type="evidence" value="ECO:0007669"/>
    <property type="project" value="UniProtKB-SubCell"/>
</dbReference>
<dbReference type="PANTHER" id="PTHR10010">
    <property type="entry name" value="SOLUTE CARRIER FAMILY 34 SODIUM PHOSPHATE , MEMBER 2-RELATED"/>
    <property type="match status" value="1"/>
</dbReference>
<evidence type="ECO:0000256" key="1">
    <source>
        <dbReference type="ARBA" id="ARBA00004651"/>
    </source>
</evidence>
<gene>
    <name evidence="7" type="ORF">U473_03425</name>
</gene>
<evidence type="ECO:0008006" key="9">
    <source>
        <dbReference type="Google" id="ProtNLM"/>
    </source>
</evidence>
<evidence type="ECO:0000256" key="5">
    <source>
        <dbReference type="ARBA" id="ARBA00023136"/>
    </source>
</evidence>
<dbReference type="GO" id="GO:0044341">
    <property type="term" value="P:sodium-dependent phosphate transport"/>
    <property type="evidence" value="ECO:0007669"/>
    <property type="project" value="InterPro"/>
</dbReference>
<dbReference type="InterPro" id="IPR003841">
    <property type="entry name" value="Na/Pi_transpt"/>
</dbReference>
<evidence type="ECO:0000313" key="7">
    <source>
        <dbReference type="EMBL" id="KXG43174.1"/>
    </source>
</evidence>
<dbReference type="NCBIfam" id="NF037997">
    <property type="entry name" value="Na_Pi_symport"/>
    <property type="match status" value="1"/>
</dbReference>
<dbReference type="PANTHER" id="PTHR10010:SF46">
    <property type="entry name" value="SODIUM-DEPENDENT PHOSPHATE TRANSPORT PROTEIN 2B"/>
    <property type="match status" value="1"/>
</dbReference>
<feature type="transmembrane region" description="Helical" evidence="6">
    <location>
        <begin position="108"/>
        <end position="125"/>
    </location>
</feature>
<name>A0A135L2D3_9BACI</name>
<keyword evidence="8" id="KW-1185">Reference proteome</keyword>
<keyword evidence="3 6" id="KW-0812">Transmembrane</keyword>
<comment type="subcellular location">
    <subcellularLocation>
        <location evidence="1">Cell membrane</location>
        <topology evidence="1">Multi-pass membrane protein</topology>
    </subcellularLocation>
</comment>
<feature type="transmembrane region" description="Helical" evidence="6">
    <location>
        <begin position="173"/>
        <end position="196"/>
    </location>
</feature>
<reference evidence="7 8" key="1">
    <citation type="submission" date="2016-02" db="EMBL/GenBank/DDBJ databases">
        <title>Draft Genome for Tepidibacillus decaturensis nov. sp. Strain Z9, an Anaerobic, Moderately Thermophilic and Heterotrophic Bacterium from Deep Subsurface of the Illinois Basin, USA.</title>
        <authorList>
            <person name="Dong Y."/>
            <person name="Chang J.Y."/>
            <person name="Sanford R."/>
            <person name="Fouke B.W."/>
        </authorList>
    </citation>
    <scope>NUCLEOTIDE SEQUENCE [LARGE SCALE GENOMIC DNA]</scope>
    <source>
        <strain evidence="7 8">Z9</strain>
    </source>
</reference>
<sequence length="313" mass="33823">MREIIIPLATGMTLFLFGMKMMRLGLERISSQYLQQFLYRFTKTPYHGFFSGTIATLLLQSSSAVTVITIGLINAGLIDFFQTIGIILGTNVGTVVTVQLIAFNIGKWAVPALLVGAMLILFSNHKVRATGLFIGGFSIIFLGMDALQMISVPILRSSWLQSIVSLQEYQTMIGILVGTLMTALIQSSSATIAMTMGMIYHNGIPLDFGLAIVLGANIGTCFTAVLASMGGSIEGKQVAIAHVLLNLLGVILFYPFIPQFSEIVRVLTPYPAVQIAHFQLIFNLISSLVVLPFAKPFADLTLLLSPKGGSPQK</sequence>
<dbReference type="OrthoDB" id="9763003at2"/>
<feature type="transmembrane region" description="Helical" evidence="6">
    <location>
        <begin position="131"/>
        <end position="152"/>
    </location>
</feature>
<feature type="transmembrane region" description="Helical" evidence="6">
    <location>
        <begin position="6"/>
        <end position="26"/>
    </location>
</feature>
<dbReference type="STRING" id="1413211.U473_03425"/>
<evidence type="ECO:0000256" key="3">
    <source>
        <dbReference type="ARBA" id="ARBA00022692"/>
    </source>
</evidence>
<accession>A0A135L2D3</accession>